<proteinExistence type="predicted"/>
<dbReference type="SUPFAM" id="SSF50685">
    <property type="entry name" value="Barwin-like endoglucanases"/>
    <property type="match status" value="2"/>
</dbReference>
<dbReference type="AlphaFoldDB" id="A0A9N8DUZ2"/>
<name>A0A9N8DUZ2_9STRA</name>
<evidence type="ECO:0000313" key="5">
    <source>
        <dbReference type="EMBL" id="CAB9507316.1"/>
    </source>
</evidence>
<dbReference type="InterPro" id="IPR009009">
    <property type="entry name" value="RlpA-like_DPBB"/>
</dbReference>
<reference evidence="5" key="1">
    <citation type="submission" date="2020-06" db="EMBL/GenBank/DDBJ databases">
        <authorList>
            <consortium name="Plant Systems Biology data submission"/>
        </authorList>
    </citation>
    <scope>NUCLEOTIDE SEQUENCE</scope>
    <source>
        <strain evidence="5">D6</strain>
    </source>
</reference>
<evidence type="ECO:0000256" key="2">
    <source>
        <dbReference type="SAM" id="MobiDB-lite"/>
    </source>
</evidence>
<dbReference type="Proteomes" id="UP001153069">
    <property type="component" value="Unassembled WGS sequence"/>
</dbReference>
<feature type="compositionally biased region" description="Pro residues" evidence="2">
    <location>
        <begin position="372"/>
        <end position="409"/>
    </location>
</feature>
<evidence type="ECO:0000313" key="6">
    <source>
        <dbReference type="Proteomes" id="UP001153069"/>
    </source>
</evidence>
<accession>A0A9N8DUZ2</accession>
<dbReference type="OrthoDB" id="44829at2759"/>
<dbReference type="PANTHER" id="PTHR31836:SF21">
    <property type="entry name" value="EXPANSIN-LIKE PROTEIN 7"/>
    <property type="match status" value="1"/>
</dbReference>
<sequence length="700" mass="71395">MKISLFAVAGLASPLMIQQAAASGKATYYGGNVGGNACGFNSMNTGSFPYGFGAAIGGNNFNNGYGCGGCYKVTCLGPYGNNPSCHCHPDHPTVTVWANDQCPECADDHIDLNTEAMEYIVGDGLAGTCGEISIEFEQVNCDFDGDIAVRSKSGTSAYWYGLHVDNVAGYGAISSVTLEEEGNTHTCAKSEGPSFWKYQGGRSLTCNGCIDNFNGGTSYGFGDNFGSVFPTGGTPTAPSPTAAAPTGSSPSGPSPTAASPTAASPTAASPTGGSPSGTDCCTWNGQDCGGSAYCDHSKSRCECNGESHCESECGGQWLADVGDFVLGDHCCSWDTACGPDDYCNTQQSNCEVDCGGNWIANPDYGNGGSNPDPTPSPTKAPVPDPTPSPTKAPVPDPTPSPTKAPVPAPTPAAGGSGYCNYNGCNGVHEGGDWCNAEQSRCEGNCNGVWCSGGPSPVASPTDAPVSSPTPAPVPTAGLIPGSTHGELTMWTGSEPGPLMGGSCEYAMADSVSVGDHWLDPYVKQKMYCAVSADLYANGVGCGKCYRLVWDGSEPGTDPGTPGSAEIQVVDSGAGGDWHFDCFLDAFSQIVGASTGIFPITYDEVPCDPSPATAVIKDGFNAYYVKVLIAGGTTGVAAVDIKIGGVTHPMFKVSGATWAANLGGLTNTDVGYFITFADDTTETLTGCHGGSWPVATGSYCT</sequence>
<dbReference type="SMART" id="SM00837">
    <property type="entry name" value="DPBB_1"/>
    <property type="match status" value="2"/>
</dbReference>
<dbReference type="InterPro" id="IPR036749">
    <property type="entry name" value="Expansin_CBD_sf"/>
</dbReference>
<keyword evidence="6" id="KW-1185">Reference proteome</keyword>
<organism evidence="5 6">
    <name type="scientific">Seminavis robusta</name>
    <dbReference type="NCBI Taxonomy" id="568900"/>
    <lineage>
        <taxon>Eukaryota</taxon>
        <taxon>Sar</taxon>
        <taxon>Stramenopiles</taxon>
        <taxon>Ochrophyta</taxon>
        <taxon>Bacillariophyta</taxon>
        <taxon>Bacillariophyceae</taxon>
        <taxon>Bacillariophycidae</taxon>
        <taxon>Naviculales</taxon>
        <taxon>Naviculaceae</taxon>
        <taxon>Seminavis</taxon>
    </lineage>
</organism>
<comment type="caution">
    <text evidence="5">The sequence shown here is derived from an EMBL/GenBank/DDBJ whole genome shotgun (WGS) entry which is preliminary data.</text>
</comment>
<evidence type="ECO:0000259" key="4">
    <source>
        <dbReference type="PROSITE" id="PS50842"/>
    </source>
</evidence>
<dbReference type="InterPro" id="IPR051477">
    <property type="entry name" value="Expansin_CellWall"/>
</dbReference>
<keyword evidence="1 3" id="KW-0732">Signal</keyword>
<feature type="signal peptide" evidence="3">
    <location>
        <begin position="1"/>
        <end position="22"/>
    </location>
</feature>
<dbReference type="Gene3D" id="2.40.40.10">
    <property type="entry name" value="RlpA-like domain"/>
    <property type="match status" value="2"/>
</dbReference>
<evidence type="ECO:0000256" key="3">
    <source>
        <dbReference type="SAM" id="SignalP"/>
    </source>
</evidence>
<feature type="domain" description="Expansin-like EG45" evidence="4">
    <location>
        <begin position="35"/>
        <end position="146"/>
    </location>
</feature>
<gene>
    <name evidence="5" type="ORF">SEMRO_301_G111910.1</name>
</gene>
<evidence type="ECO:0000256" key="1">
    <source>
        <dbReference type="ARBA" id="ARBA00022729"/>
    </source>
</evidence>
<dbReference type="CDD" id="cd22271">
    <property type="entry name" value="DPBB_EXP_N-like"/>
    <property type="match status" value="2"/>
</dbReference>
<dbReference type="GO" id="GO:0005576">
    <property type="term" value="C:extracellular region"/>
    <property type="evidence" value="ECO:0007669"/>
    <property type="project" value="InterPro"/>
</dbReference>
<feature type="domain" description="Expansin-like EG45" evidence="4">
    <location>
        <begin position="500"/>
        <end position="611"/>
    </location>
</feature>
<dbReference type="InterPro" id="IPR036908">
    <property type="entry name" value="RlpA-like_sf"/>
</dbReference>
<dbReference type="PRINTS" id="PR01225">
    <property type="entry name" value="EXPANSNFAMLY"/>
</dbReference>
<feature type="region of interest" description="Disordered" evidence="2">
    <location>
        <begin position="230"/>
        <end position="273"/>
    </location>
</feature>
<feature type="chain" id="PRO_5040232623" description="Expansin-like EG45 domain-containing protein" evidence="3">
    <location>
        <begin position="23"/>
        <end position="700"/>
    </location>
</feature>
<dbReference type="Pfam" id="PF03330">
    <property type="entry name" value="DPBB_1"/>
    <property type="match status" value="1"/>
</dbReference>
<dbReference type="PROSITE" id="PS50842">
    <property type="entry name" value="EXPANSIN_EG45"/>
    <property type="match status" value="2"/>
</dbReference>
<dbReference type="EMBL" id="CAICTM010000300">
    <property type="protein sequence ID" value="CAB9507316.1"/>
    <property type="molecule type" value="Genomic_DNA"/>
</dbReference>
<dbReference type="InterPro" id="IPR007112">
    <property type="entry name" value="Expansin/allergen_DPBB_dom"/>
</dbReference>
<protein>
    <recommendedName>
        <fullName evidence="4">Expansin-like EG45 domain-containing protein</fullName>
    </recommendedName>
</protein>
<feature type="region of interest" description="Disordered" evidence="2">
    <location>
        <begin position="365"/>
        <end position="409"/>
    </location>
</feature>
<dbReference type="PANTHER" id="PTHR31836">
    <property type="match status" value="1"/>
</dbReference>
<dbReference type="InterPro" id="IPR007118">
    <property type="entry name" value="Expan_Lol_pI"/>
</dbReference>
<dbReference type="SUPFAM" id="SSF49590">
    <property type="entry name" value="PHL pollen allergen"/>
    <property type="match status" value="1"/>
</dbReference>